<feature type="domain" description="LTD" evidence="8">
    <location>
        <begin position="435"/>
        <end position="554"/>
    </location>
</feature>
<comment type="subcellular location">
    <subcellularLocation>
        <location evidence="1">Nucleus</location>
    </subcellularLocation>
</comment>
<evidence type="ECO:0008006" key="12">
    <source>
        <dbReference type="Google" id="ProtNLM"/>
    </source>
</evidence>
<dbReference type="Gene3D" id="1.20.5.170">
    <property type="match status" value="1"/>
</dbReference>
<comment type="similarity">
    <text evidence="5">Belongs to the intermediate filament family.</text>
</comment>
<dbReference type="InterPro" id="IPR001322">
    <property type="entry name" value="Lamin_tail_dom"/>
</dbReference>
<dbReference type="PANTHER" id="PTHR45721">
    <property type="entry name" value="LAMIN DM0-RELATED"/>
    <property type="match status" value="1"/>
</dbReference>
<dbReference type="Pfam" id="PF00038">
    <property type="entry name" value="Filament"/>
    <property type="match status" value="1"/>
</dbReference>
<evidence type="ECO:0000313" key="11">
    <source>
        <dbReference type="Proteomes" id="UP000015104"/>
    </source>
</evidence>
<dbReference type="SUPFAM" id="SSF64593">
    <property type="entry name" value="Intermediate filament protein, coiled coil region"/>
    <property type="match status" value="1"/>
</dbReference>
<evidence type="ECO:0000256" key="5">
    <source>
        <dbReference type="RuleBase" id="RU000685"/>
    </source>
</evidence>
<dbReference type="GO" id="GO:0005200">
    <property type="term" value="F:structural constituent of cytoskeleton"/>
    <property type="evidence" value="ECO:0007669"/>
    <property type="project" value="TreeGrafter"/>
</dbReference>
<keyword evidence="11" id="KW-1185">Reference proteome</keyword>
<gene>
    <name evidence="10" type="primary">107361046</name>
</gene>
<dbReference type="PROSITE" id="PS00226">
    <property type="entry name" value="IF_ROD_1"/>
    <property type="match status" value="1"/>
</dbReference>
<dbReference type="GO" id="GO:0007097">
    <property type="term" value="P:nuclear migration"/>
    <property type="evidence" value="ECO:0007669"/>
    <property type="project" value="TreeGrafter"/>
</dbReference>
<dbReference type="PROSITE" id="PS51842">
    <property type="entry name" value="IF_ROD_2"/>
    <property type="match status" value="1"/>
</dbReference>
<dbReference type="Gene3D" id="2.60.40.1260">
    <property type="entry name" value="Lamin Tail domain"/>
    <property type="match status" value="1"/>
</dbReference>
<evidence type="ECO:0000256" key="6">
    <source>
        <dbReference type="SAM" id="Coils"/>
    </source>
</evidence>
<dbReference type="EMBL" id="CAEY01001799">
    <property type="status" value="NOT_ANNOTATED_CDS"/>
    <property type="molecule type" value="Genomic_DNA"/>
</dbReference>
<proteinExistence type="inferred from homology"/>
<keyword evidence="4" id="KW-0539">Nucleus</keyword>
<evidence type="ECO:0000256" key="2">
    <source>
        <dbReference type="ARBA" id="ARBA00022754"/>
    </source>
</evidence>
<evidence type="ECO:0000256" key="4">
    <source>
        <dbReference type="ARBA" id="ARBA00023242"/>
    </source>
</evidence>
<dbReference type="GO" id="GO:0006998">
    <property type="term" value="P:nuclear envelope organization"/>
    <property type="evidence" value="ECO:0007669"/>
    <property type="project" value="TreeGrafter"/>
</dbReference>
<keyword evidence="3 6" id="KW-0175">Coiled coil</keyword>
<dbReference type="PANTHER" id="PTHR45721:SF11">
    <property type="entry name" value="LAMIN DM0-RELATED"/>
    <property type="match status" value="1"/>
</dbReference>
<dbReference type="Proteomes" id="UP000015104">
    <property type="component" value="Unassembled WGS sequence"/>
</dbReference>
<dbReference type="eggNOG" id="KOG0977">
    <property type="taxonomic scope" value="Eukaryota"/>
</dbReference>
<evidence type="ECO:0000259" key="9">
    <source>
        <dbReference type="PROSITE" id="PS51842"/>
    </source>
</evidence>
<reference evidence="11" key="1">
    <citation type="submission" date="2011-08" db="EMBL/GenBank/DDBJ databases">
        <authorList>
            <person name="Rombauts S."/>
        </authorList>
    </citation>
    <scope>NUCLEOTIDE SEQUENCE</scope>
    <source>
        <strain evidence="11">London</strain>
    </source>
</reference>
<dbReference type="Gene3D" id="1.20.5.1160">
    <property type="entry name" value="Vasodilator-stimulated phosphoprotein"/>
    <property type="match status" value="2"/>
</dbReference>
<evidence type="ECO:0000256" key="1">
    <source>
        <dbReference type="ARBA" id="ARBA00004123"/>
    </source>
</evidence>
<dbReference type="OMA" id="QAGEKCA"/>
<dbReference type="SUPFAM" id="SSF74853">
    <property type="entry name" value="Lamin A/C globular tail domain"/>
    <property type="match status" value="1"/>
</dbReference>
<dbReference type="InterPro" id="IPR018039">
    <property type="entry name" value="IF_conserved"/>
</dbReference>
<dbReference type="GO" id="GO:0005652">
    <property type="term" value="C:nuclear lamina"/>
    <property type="evidence" value="ECO:0007669"/>
    <property type="project" value="TreeGrafter"/>
</dbReference>
<accession>T1K733</accession>
<dbReference type="Pfam" id="PF00932">
    <property type="entry name" value="LTD"/>
    <property type="match status" value="1"/>
</dbReference>
<protein>
    <recommendedName>
        <fullName evidence="12">Lamin</fullName>
    </recommendedName>
</protein>
<dbReference type="EnsemblMetazoa" id="tetur06g02740.1">
    <property type="protein sequence ID" value="tetur06g02740.1"/>
    <property type="gene ID" value="tetur06g02740"/>
</dbReference>
<feature type="coiled-coil region" evidence="6">
    <location>
        <begin position="299"/>
        <end position="372"/>
    </location>
</feature>
<dbReference type="GO" id="GO:0051664">
    <property type="term" value="P:nuclear pore localization"/>
    <property type="evidence" value="ECO:0007669"/>
    <property type="project" value="TreeGrafter"/>
</dbReference>
<dbReference type="GO" id="GO:0005882">
    <property type="term" value="C:intermediate filament"/>
    <property type="evidence" value="ECO:0007669"/>
    <property type="project" value="UniProtKB-KW"/>
</dbReference>
<dbReference type="SMART" id="SM01391">
    <property type="entry name" value="Filament"/>
    <property type="match status" value="1"/>
</dbReference>
<dbReference type="InterPro" id="IPR036415">
    <property type="entry name" value="Lamin_tail_dom_sf"/>
</dbReference>
<evidence type="ECO:0000259" key="8">
    <source>
        <dbReference type="PROSITE" id="PS51841"/>
    </source>
</evidence>
<dbReference type="HOGENOM" id="CLU_012560_9_2_1"/>
<feature type="region of interest" description="Disordered" evidence="7">
    <location>
        <begin position="1"/>
        <end position="31"/>
    </location>
</feature>
<sequence length="588" mass="68326">MASTEKSKRSTTIVEVSSSESRATSPLSVAIRTRKQEKNELANLNDRLAQYIQRNRELQHENNNYATEIQSLKESWQREINKSKAVCEKEIRDLRLALDEVSTQKAKLELDTNRFRTEKDEIDKKLKAKQKEFLNVQKKCESLETQLDDAKSRLNQSHNERKRLEDNINELNHDLQSANKQLQDAQRQLEAEVYSRVNLENQIQSLREELIFKETLHEQELSETRVMRETQIEHAVEEQIKEQYEQRLADELAELRQISEEQVRLNREELTRTYEAQLKELQKRLTSKSSSETTLKNDLQTFRNKVDSLTAKVSELSAVNEGYKSRIKDLEKLIEQERNWATLSLREKDEEMSKLRDDLKEIHKEYQDLLDLKIALDLEINAYRKMLEGEETRLSLSPRKSQGGPDETSSTSGRLATPRVYAMPRKRKRVVIEDNENTVEFKTFSDCRGEVQINDYDQEGKFVKLHNKSDQDISLSGWQLQRKIGEKVVTTYKFPRTATIKAGSEVTVWSSDSKVTHNPPSDILMKNNWGTGDDISTSLLNPDGEEAAIRSTTKVIKSHKFRRLADSFGDYNYSEVDSGDNKEKCILM</sequence>
<reference evidence="10" key="2">
    <citation type="submission" date="2015-06" db="UniProtKB">
        <authorList>
            <consortium name="EnsemblMetazoa"/>
        </authorList>
    </citation>
    <scope>IDENTIFICATION</scope>
</reference>
<feature type="region of interest" description="Disordered" evidence="7">
    <location>
        <begin position="392"/>
        <end position="415"/>
    </location>
</feature>
<dbReference type="PROSITE" id="PS51841">
    <property type="entry name" value="LTD"/>
    <property type="match status" value="1"/>
</dbReference>
<dbReference type="KEGG" id="tut:107361046"/>
<dbReference type="AlphaFoldDB" id="T1K733"/>
<feature type="domain" description="IF rod" evidence="9">
    <location>
        <begin position="37"/>
        <end position="394"/>
    </location>
</feature>
<evidence type="ECO:0000256" key="3">
    <source>
        <dbReference type="ARBA" id="ARBA00023054"/>
    </source>
</evidence>
<organism evidence="10 11">
    <name type="scientific">Tetranychus urticae</name>
    <name type="common">Two-spotted spider mite</name>
    <dbReference type="NCBI Taxonomy" id="32264"/>
    <lineage>
        <taxon>Eukaryota</taxon>
        <taxon>Metazoa</taxon>
        <taxon>Ecdysozoa</taxon>
        <taxon>Arthropoda</taxon>
        <taxon>Chelicerata</taxon>
        <taxon>Arachnida</taxon>
        <taxon>Acari</taxon>
        <taxon>Acariformes</taxon>
        <taxon>Trombidiformes</taxon>
        <taxon>Prostigmata</taxon>
        <taxon>Eleutherengona</taxon>
        <taxon>Raphignathae</taxon>
        <taxon>Tetranychoidea</taxon>
        <taxon>Tetranychidae</taxon>
        <taxon>Tetranychus</taxon>
    </lineage>
</organism>
<dbReference type="InterPro" id="IPR039008">
    <property type="entry name" value="IF_rod_dom"/>
</dbReference>
<evidence type="ECO:0000256" key="7">
    <source>
        <dbReference type="SAM" id="MobiDB-lite"/>
    </source>
</evidence>
<keyword evidence="2 5" id="KW-0403">Intermediate filament</keyword>
<feature type="compositionally biased region" description="Low complexity" evidence="7">
    <location>
        <begin position="10"/>
        <end position="22"/>
    </location>
</feature>
<dbReference type="STRING" id="32264.T1K733"/>
<evidence type="ECO:0000313" key="10">
    <source>
        <dbReference type="EnsemblMetazoa" id="tetur06g02740.1"/>
    </source>
</evidence>
<name>T1K733_TETUR</name>
<dbReference type="GO" id="GO:0031507">
    <property type="term" value="P:heterochromatin formation"/>
    <property type="evidence" value="ECO:0007669"/>
    <property type="project" value="TreeGrafter"/>
</dbReference>
<dbReference type="GO" id="GO:0090435">
    <property type="term" value="P:protein localization to nuclear envelope"/>
    <property type="evidence" value="ECO:0007669"/>
    <property type="project" value="TreeGrafter"/>
</dbReference>
<dbReference type="OrthoDB" id="102442at2759"/>